<dbReference type="GO" id="GO:0030246">
    <property type="term" value="F:carbohydrate binding"/>
    <property type="evidence" value="ECO:0007669"/>
    <property type="project" value="UniProtKB-KW"/>
</dbReference>
<keyword evidence="4" id="KW-0479">Metal-binding</keyword>
<dbReference type="AlphaFoldDB" id="A0A9Q0XWU8"/>
<dbReference type="EMBL" id="JAPFRF010000006">
    <property type="protein sequence ID" value="KAJ7329397.1"/>
    <property type="molecule type" value="Genomic_DNA"/>
</dbReference>
<reference evidence="9" key="1">
    <citation type="journal article" date="2023" name="DNA Res.">
        <title>Chromosome-level genome assembly of Phrynocephalus forsythii using third-generation DNA sequencing and Hi-C analysis.</title>
        <authorList>
            <person name="Qi Y."/>
            <person name="Zhao W."/>
            <person name="Zhao Y."/>
            <person name="Niu C."/>
            <person name="Cao S."/>
            <person name="Zhang Y."/>
        </authorList>
    </citation>
    <scope>NUCLEOTIDE SEQUENCE</scope>
    <source>
        <tissue evidence="9">Muscle</tissue>
    </source>
</reference>
<dbReference type="Gene3D" id="3.10.100.10">
    <property type="entry name" value="Mannose-Binding Protein A, subunit A"/>
    <property type="match status" value="1"/>
</dbReference>
<evidence type="ECO:0000256" key="6">
    <source>
        <dbReference type="ARBA" id="ARBA00022837"/>
    </source>
</evidence>
<proteinExistence type="inferred from homology"/>
<organism evidence="9 10">
    <name type="scientific">Phrynocephalus forsythii</name>
    <dbReference type="NCBI Taxonomy" id="171643"/>
    <lineage>
        <taxon>Eukaryota</taxon>
        <taxon>Metazoa</taxon>
        <taxon>Chordata</taxon>
        <taxon>Craniata</taxon>
        <taxon>Vertebrata</taxon>
        <taxon>Euteleostomi</taxon>
        <taxon>Lepidosauria</taxon>
        <taxon>Squamata</taxon>
        <taxon>Bifurcata</taxon>
        <taxon>Unidentata</taxon>
        <taxon>Episquamata</taxon>
        <taxon>Toxicofera</taxon>
        <taxon>Iguania</taxon>
        <taxon>Acrodonta</taxon>
        <taxon>Agamidae</taxon>
        <taxon>Agaminae</taxon>
        <taxon>Phrynocephalus</taxon>
    </lineage>
</organism>
<evidence type="ECO:0000313" key="9">
    <source>
        <dbReference type="EMBL" id="KAJ7329397.1"/>
    </source>
</evidence>
<dbReference type="SUPFAM" id="SSF56436">
    <property type="entry name" value="C-type lectin-like"/>
    <property type="match status" value="1"/>
</dbReference>
<accession>A0A9Q0XWU8</accession>
<feature type="domain" description="C-type lectin" evidence="8">
    <location>
        <begin position="65"/>
        <end position="186"/>
    </location>
</feature>
<dbReference type="SMART" id="SM00034">
    <property type="entry name" value="CLECT"/>
    <property type="match status" value="1"/>
</dbReference>
<keyword evidence="3" id="KW-0964">Secreted</keyword>
<evidence type="ECO:0000256" key="3">
    <source>
        <dbReference type="ARBA" id="ARBA00022525"/>
    </source>
</evidence>
<dbReference type="InterPro" id="IPR001304">
    <property type="entry name" value="C-type_lectin-like"/>
</dbReference>
<dbReference type="PROSITE" id="PS00615">
    <property type="entry name" value="C_TYPE_LECTIN_1"/>
    <property type="match status" value="1"/>
</dbReference>
<dbReference type="PANTHER" id="PTHR22803">
    <property type="entry name" value="MANNOSE, PHOSPHOLIPASE, LECTIN RECEPTOR RELATED"/>
    <property type="match status" value="1"/>
</dbReference>
<dbReference type="Proteomes" id="UP001142489">
    <property type="component" value="Unassembled WGS sequence"/>
</dbReference>
<dbReference type="FunFam" id="3.10.100.10:FF:000015">
    <property type="entry name" value="C-type lectin Cal"/>
    <property type="match status" value="1"/>
</dbReference>
<dbReference type="OrthoDB" id="441660at2759"/>
<keyword evidence="6" id="KW-0106">Calcium</keyword>
<dbReference type="InterPro" id="IPR018378">
    <property type="entry name" value="C-type_lectin_CS"/>
</dbReference>
<dbReference type="InterPro" id="IPR016187">
    <property type="entry name" value="CTDL_fold"/>
</dbReference>
<keyword evidence="10" id="KW-1185">Reference proteome</keyword>
<evidence type="ECO:0000256" key="1">
    <source>
        <dbReference type="ARBA" id="ARBA00004613"/>
    </source>
</evidence>
<sequence>MKWSPSTRMPRRKSLTCQMTLETPREAMKSPVSFFSLGLFGCLLAGLISLEGVQAASCPANWLDYNGRCYGYFAQEVNWQRAEAECQRSGGHLASILDEAEHQAIASYLQQAQRWDDEDVWIGLSVPGRSRAWAWADNSPVGYTAWEKFKSYPALKGEHCAVLEESSGFLLWDNDSCYDRNPFLCKV</sequence>
<evidence type="ECO:0000313" key="10">
    <source>
        <dbReference type="Proteomes" id="UP001142489"/>
    </source>
</evidence>
<evidence type="ECO:0000259" key="8">
    <source>
        <dbReference type="PROSITE" id="PS50041"/>
    </source>
</evidence>
<gene>
    <name evidence="9" type="ORF">JRQ81_015571</name>
</gene>
<dbReference type="PRINTS" id="PR01504">
    <property type="entry name" value="PNCREATITSAP"/>
</dbReference>
<evidence type="ECO:0000256" key="4">
    <source>
        <dbReference type="ARBA" id="ARBA00022723"/>
    </source>
</evidence>
<dbReference type="GO" id="GO:0005576">
    <property type="term" value="C:extracellular region"/>
    <property type="evidence" value="ECO:0007669"/>
    <property type="project" value="UniProtKB-SubCell"/>
</dbReference>
<dbReference type="GO" id="GO:0046872">
    <property type="term" value="F:metal ion binding"/>
    <property type="evidence" value="ECO:0007669"/>
    <property type="project" value="UniProtKB-KW"/>
</dbReference>
<comment type="caution">
    <text evidence="9">The sequence shown here is derived from an EMBL/GenBank/DDBJ whole genome shotgun (WGS) entry which is preliminary data.</text>
</comment>
<dbReference type="PROSITE" id="PS50041">
    <property type="entry name" value="C_TYPE_LECTIN_2"/>
    <property type="match status" value="1"/>
</dbReference>
<comment type="subcellular location">
    <subcellularLocation>
        <location evidence="1">Secreted</location>
    </subcellularLocation>
</comment>
<evidence type="ECO:0000256" key="5">
    <source>
        <dbReference type="ARBA" id="ARBA00022734"/>
    </source>
</evidence>
<evidence type="ECO:0000256" key="7">
    <source>
        <dbReference type="ARBA" id="ARBA00023157"/>
    </source>
</evidence>
<dbReference type="Pfam" id="PF00059">
    <property type="entry name" value="Lectin_C"/>
    <property type="match status" value="1"/>
</dbReference>
<dbReference type="InterPro" id="IPR050111">
    <property type="entry name" value="C-type_lectin/snaclec_domain"/>
</dbReference>
<comment type="similarity">
    <text evidence="2">Belongs to the true venom lectin family.</text>
</comment>
<protein>
    <recommendedName>
        <fullName evidence="8">C-type lectin domain-containing protein</fullName>
    </recommendedName>
</protein>
<name>A0A9Q0XWU8_9SAUR</name>
<keyword evidence="7" id="KW-1015">Disulfide bond</keyword>
<evidence type="ECO:0000256" key="2">
    <source>
        <dbReference type="ARBA" id="ARBA00006250"/>
    </source>
</evidence>
<keyword evidence="5" id="KW-0430">Lectin</keyword>
<dbReference type="InterPro" id="IPR016186">
    <property type="entry name" value="C-type_lectin-like/link_sf"/>
</dbReference>